<dbReference type="AlphaFoldDB" id="A0A7C8MX63"/>
<dbReference type="InterPro" id="IPR050523">
    <property type="entry name" value="AKR_Detox_Biosynth"/>
</dbReference>
<evidence type="ECO:0000313" key="4">
    <source>
        <dbReference type="Proteomes" id="UP000481861"/>
    </source>
</evidence>
<evidence type="ECO:0000313" key="3">
    <source>
        <dbReference type="EMBL" id="KAF2877125.1"/>
    </source>
</evidence>
<protein>
    <submittedName>
        <fullName evidence="3">Aflatoxin B1 aldehyde reductase member 2</fullName>
    </submittedName>
</protein>
<dbReference type="Gene3D" id="3.20.20.100">
    <property type="entry name" value="NADP-dependent oxidoreductase domain"/>
    <property type="match status" value="1"/>
</dbReference>
<keyword evidence="1" id="KW-0560">Oxidoreductase</keyword>
<dbReference type="InterPro" id="IPR023210">
    <property type="entry name" value="NADP_OxRdtase_dom"/>
</dbReference>
<comment type="caution">
    <text evidence="3">The sequence shown here is derived from an EMBL/GenBank/DDBJ whole genome shotgun (WGS) entry which is preliminary data.</text>
</comment>
<name>A0A7C8MX63_9PLEO</name>
<accession>A0A7C8MX63</accession>
<evidence type="ECO:0000256" key="1">
    <source>
        <dbReference type="ARBA" id="ARBA00023002"/>
    </source>
</evidence>
<gene>
    <name evidence="3" type="ORF">BDV95DRAFT_601538</name>
</gene>
<dbReference type="OrthoDB" id="2310150at2759"/>
<dbReference type="Pfam" id="PF00248">
    <property type="entry name" value="Aldo_ket_red"/>
    <property type="match status" value="1"/>
</dbReference>
<evidence type="ECO:0000259" key="2">
    <source>
        <dbReference type="Pfam" id="PF00248"/>
    </source>
</evidence>
<dbReference type="SUPFAM" id="SSF51430">
    <property type="entry name" value="NAD(P)-linked oxidoreductase"/>
    <property type="match status" value="1"/>
</dbReference>
<dbReference type="GO" id="GO:0016491">
    <property type="term" value="F:oxidoreductase activity"/>
    <property type="evidence" value="ECO:0007669"/>
    <property type="project" value="UniProtKB-KW"/>
</dbReference>
<dbReference type="PANTHER" id="PTHR43364">
    <property type="entry name" value="NADH-SPECIFIC METHYLGLYOXAL REDUCTASE-RELATED"/>
    <property type="match status" value="1"/>
</dbReference>
<organism evidence="3 4">
    <name type="scientific">Massariosphaeria phaeospora</name>
    <dbReference type="NCBI Taxonomy" id="100035"/>
    <lineage>
        <taxon>Eukaryota</taxon>
        <taxon>Fungi</taxon>
        <taxon>Dikarya</taxon>
        <taxon>Ascomycota</taxon>
        <taxon>Pezizomycotina</taxon>
        <taxon>Dothideomycetes</taxon>
        <taxon>Pleosporomycetidae</taxon>
        <taxon>Pleosporales</taxon>
        <taxon>Pleosporales incertae sedis</taxon>
        <taxon>Massariosphaeria</taxon>
    </lineage>
</organism>
<proteinExistence type="predicted"/>
<dbReference type="PRINTS" id="PR00069">
    <property type="entry name" value="ALDKETRDTASE"/>
</dbReference>
<keyword evidence="4" id="KW-1185">Reference proteome</keyword>
<dbReference type="PANTHER" id="PTHR43364:SF4">
    <property type="entry name" value="NAD(P)-LINKED OXIDOREDUCTASE SUPERFAMILY PROTEIN"/>
    <property type="match status" value="1"/>
</dbReference>
<dbReference type="InterPro" id="IPR036812">
    <property type="entry name" value="NAD(P)_OxRdtase_dom_sf"/>
</dbReference>
<sequence length="333" mass="37547">MPLIAQNPKDRVILGLMTFGPNEAAGARITSFPEFTKSLDYFQSQGYNEVDTARMYVGGAQEAWTRDAKWQNRGLTLATKVYPYEPGVHKPDRLKEHAYKSLSELGADTVDIFYLHAPDHSVPFVETLGAVNEMHKEGKFVELGLSNFAAWEVAEVWNICNERGWVKPTIYQAMYNAITRSIETELIPACRKYKIDIVIYNPLAGGIFSGKIKSKDIIPQEGRYSNTSEKFGQMYRERYFKDATFDALRIIEPAAQKYNLTLLEVALRWTVHHSALKTRAKGGNDGVVIGVSNFAQLEGNLRDLEKGPLPEDVVKALDEAWLVAKATTPNYFR</sequence>
<dbReference type="Proteomes" id="UP000481861">
    <property type="component" value="Unassembled WGS sequence"/>
</dbReference>
<dbReference type="EMBL" id="JAADJZ010000002">
    <property type="protein sequence ID" value="KAF2877125.1"/>
    <property type="molecule type" value="Genomic_DNA"/>
</dbReference>
<reference evidence="3 4" key="1">
    <citation type="submission" date="2020-01" db="EMBL/GenBank/DDBJ databases">
        <authorList>
            <consortium name="DOE Joint Genome Institute"/>
            <person name="Haridas S."/>
            <person name="Albert R."/>
            <person name="Binder M."/>
            <person name="Bloem J."/>
            <person name="Labutti K."/>
            <person name="Salamov A."/>
            <person name="Andreopoulos B."/>
            <person name="Baker S.E."/>
            <person name="Barry K."/>
            <person name="Bills G."/>
            <person name="Bluhm B.H."/>
            <person name="Cannon C."/>
            <person name="Castanera R."/>
            <person name="Culley D.E."/>
            <person name="Daum C."/>
            <person name="Ezra D."/>
            <person name="Gonzalez J.B."/>
            <person name="Henrissat B."/>
            <person name="Kuo A."/>
            <person name="Liang C."/>
            <person name="Lipzen A."/>
            <person name="Lutzoni F."/>
            <person name="Magnuson J."/>
            <person name="Mondo S."/>
            <person name="Nolan M."/>
            <person name="Ohm R."/>
            <person name="Pangilinan J."/>
            <person name="Park H.-J.H."/>
            <person name="Ramirez L."/>
            <person name="Alfaro M."/>
            <person name="Sun H."/>
            <person name="Tritt A."/>
            <person name="Yoshinaga Y."/>
            <person name="Zwiers L.-H.L."/>
            <person name="Turgeon B.G."/>
            <person name="Goodwin S.B."/>
            <person name="Spatafora J.W."/>
            <person name="Crous P.W."/>
            <person name="Grigoriev I.V."/>
        </authorList>
    </citation>
    <scope>NUCLEOTIDE SEQUENCE [LARGE SCALE GENOMIC DNA]</scope>
    <source>
        <strain evidence="3 4">CBS 611.86</strain>
    </source>
</reference>
<feature type="domain" description="NADP-dependent oxidoreductase" evidence="2">
    <location>
        <begin position="12"/>
        <end position="321"/>
    </location>
</feature>
<dbReference type="InterPro" id="IPR020471">
    <property type="entry name" value="AKR"/>
</dbReference>
<dbReference type="CDD" id="cd19075">
    <property type="entry name" value="AKR_AKR7A1-5"/>
    <property type="match status" value="1"/>
</dbReference>